<name>L1K099_GUITC</name>
<dbReference type="AlphaFoldDB" id="L1K099"/>
<reference evidence="5" key="3">
    <citation type="submission" date="2015-06" db="UniProtKB">
        <authorList>
            <consortium name="EnsemblProtists"/>
        </authorList>
    </citation>
    <scope>IDENTIFICATION</scope>
</reference>
<dbReference type="PROSITE" id="PS50088">
    <property type="entry name" value="ANK_REPEAT"/>
    <property type="match status" value="1"/>
</dbReference>
<keyword evidence="1" id="KW-0677">Repeat</keyword>
<dbReference type="PANTHER" id="PTHR24171:SF9">
    <property type="entry name" value="ANKYRIN REPEAT DOMAIN-CONTAINING PROTEIN 39"/>
    <property type="match status" value="1"/>
</dbReference>
<feature type="repeat" description="ANK" evidence="3">
    <location>
        <begin position="115"/>
        <end position="148"/>
    </location>
</feature>
<gene>
    <name evidence="4" type="ORF">GUITHDRAFT_100743</name>
</gene>
<evidence type="ECO:0000256" key="3">
    <source>
        <dbReference type="PROSITE-ProRule" id="PRU00023"/>
    </source>
</evidence>
<dbReference type="KEGG" id="gtt:GUITHDRAFT_100743"/>
<dbReference type="HOGENOM" id="CLU_1484696_0_0_1"/>
<dbReference type="InterPro" id="IPR002110">
    <property type="entry name" value="Ankyrin_rpt"/>
</dbReference>
<protein>
    <submittedName>
        <fullName evidence="4 5">Uncharacterized protein</fullName>
    </submittedName>
</protein>
<reference evidence="4 6" key="1">
    <citation type="journal article" date="2012" name="Nature">
        <title>Algal genomes reveal evolutionary mosaicism and the fate of nucleomorphs.</title>
        <authorList>
            <consortium name="DOE Joint Genome Institute"/>
            <person name="Curtis B.A."/>
            <person name="Tanifuji G."/>
            <person name="Burki F."/>
            <person name="Gruber A."/>
            <person name="Irimia M."/>
            <person name="Maruyama S."/>
            <person name="Arias M.C."/>
            <person name="Ball S.G."/>
            <person name="Gile G.H."/>
            <person name="Hirakawa Y."/>
            <person name="Hopkins J.F."/>
            <person name="Kuo A."/>
            <person name="Rensing S.A."/>
            <person name="Schmutz J."/>
            <person name="Symeonidi A."/>
            <person name="Elias M."/>
            <person name="Eveleigh R.J."/>
            <person name="Herman E.K."/>
            <person name="Klute M.J."/>
            <person name="Nakayama T."/>
            <person name="Obornik M."/>
            <person name="Reyes-Prieto A."/>
            <person name="Armbrust E.V."/>
            <person name="Aves S.J."/>
            <person name="Beiko R.G."/>
            <person name="Coutinho P."/>
            <person name="Dacks J.B."/>
            <person name="Durnford D.G."/>
            <person name="Fast N.M."/>
            <person name="Green B.R."/>
            <person name="Grisdale C.J."/>
            <person name="Hempel F."/>
            <person name="Henrissat B."/>
            <person name="Hoppner M.P."/>
            <person name="Ishida K."/>
            <person name="Kim E."/>
            <person name="Koreny L."/>
            <person name="Kroth P.G."/>
            <person name="Liu Y."/>
            <person name="Malik S.B."/>
            <person name="Maier U.G."/>
            <person name="McRose D."/>
            <person name="Mock T."/>
            <person name="Neilson J.A."/>
            <person name="Onodera N.T."/>
            <person name="Poole A.M."/>
            <person name="Pritham E.J."/>
            <person name="Richards T.A."/>
            <person name="Rocap G."/>
            <person name="Roy S.W."/>
            <person name="Sarai C."/>
            <person name="Schaack S."/>
            <person name="Shirato S."/>
            <person name="Slamovits C.H."/>
            <person name="Spencer D.F."/>
            <person name="Suzuki S."/>
            <person name="Worden A.Z."/>
            <person name="Zauner S."/>
            <person name="Barry K."/>
            <person name="Bell C."/>
            <person name="Bharti A.K."/>
            <person name="Crow J.A."/>
            <person name="Grimwood J."/>
            <person name="Kramer R."/>
            <person name="Lindquist E."/>
            <person name="Lucas S."/>
            <person name="Salamov A."/>
            <person name="McFadden G.I."/>
            <person name="Lane C.E."/>
            <person name="Keeling P.J."/>
            <person name="Gray M.W."/>
            <person name="Grigoriev I.V."/>
            <person name="Archibald J.M."/>
        </authorList>
    </citation>
    <scope>NUCLEOTIDE SEQUENCE</scope>
    <source>
        <strain evidence="4 6">CCMP2712</strain>
    </source>
</reference>
<dbReference type="GeneID" id="17310273"/>
<dbReference type="PaxDb" id="55529-EKX53773"/>
<dbReference type="InterPro" id="IPR036770">
    <property type="entry name" value="Ankyrin_rpt-contain_sf"/>
</dbReference>
<evidence type="ECO:0000256" key="2">
    <source>
        <dbReference type="ARBA" id="ARBA00023043"/>
    </source>
</evidence>
<accession>L1K099</accession>
<organism evidence="4">
    <name type="scientific">Guillardia theta (strain CCMP2712)</name>
    <name type="common">Cryptophyte</name>
    <dbReference type="NCBI Taxonomy" id="905079"/>
    <lineage>
        <taxon>Eukaryota</taxon>
        <taxon>Cryptophyceae</taxon>
        <taxon>Pyrenomonadales</taxon>
        <taxon>Geminigeraceae</taxon>
        <taxon>Guillardia</taxon>
    </lineage>
</organism>
<dbReference type="SUPFAM" id="SSF48403">
    <property type="entry name" value="Ankyrin repeat"/>
    <property type="match status" value="1"/>
</dbReference>
<dbReference type="PANTHER" id="PTHR24171">
    <property type="entry name" value="ANKYRIN REPEAT DOMAIN-CONTAINING PROTEIN 39-RELATED"/>
    <property type="match status" value="1"/>
</dbReference>
<dbReference type="Gene3D" id="1.25.40.20">
    <property type="entry name" value="Ankyrin repeat-containing domain"/>
    <property type="match status" value="1"/>
</dbReference>
<keyword evidence="2 3" id="KW-0040">ANK repeat</keyword>
<reference evidence="6" key="2">
    <citation type="submission" date="2012-11" db="EMBL/GenBank/DDBJ databases">
        <authorList>
            <person name="Kuo A."/>
            <person name="Curtis B.A."/>
            <person name="Tanifuji G."/>
            <person name="Burki F."/>
            <person name="Gruber A."/>
            <person name="Irimia M."/>
            <person name="Maruyama S."/>
            <person name="Arias M.C."/>
            <person name="Ball S.G."/>
            <person name="Gile G.H."/>
            <person name="Hirakawa Y."/>
            <person name="Hopkins J.F."/>
            <person name="Rensing S.A."/>
            <person name="Schmutz J."/>
            <person name="Symeonidi A."/>
            <person name="Elias M."/>
            <person name="Eveleigh R.J."/>
            <person name="Herman E.K."/>
            <person name="Klute M.J."/>
            <person name="Nakayama T."/>
            <person name="Obornik M."/>
            <person name="Reyes-Prieto A."/>
            <person name="Armbrust E.V."/>
            <person name="Aves S.J."/>
            <person name="Beiko R.G."/>
            <person name="Coutinho P."/>
            <person name="Dacks J.B."/>
            <person name="Durnford D.G."/>
            <person name="Fast N.M."/>
            <person name="Green B.R."/>
            <person name="Grisdale C."/>
            <person name="Hempe F."/>
            <person name="Henrissat B."/>
            <person name="Hoppner M.P."/>
            <person name="Ishida K.-I."/>
            <person name="Kim E."/>
            <person name="Koreny L."/>
            <person name="Kroth P.G."/>
            <person name="Liu Y."/>
            <person name="Malik S.-B."/>
            <person name="Maier U.G."/>
            <person name="McRose D."/>
            <person name="Mock T."/>
            <person name="Neilson J.A."/>
            <person name="Onodera N.T."/>
            <person name="Poole A.M."/>
            <person name="Pritham E.J."/>
            <person name="Richards T.A."/>
            <person name="Rocap G."/>
            <person name="Roy S.W."/>
            <person name="Sarai C."/>
            <person name="Schaack S."/>
            <person name="Shirato S."/>
            <person name="Slamovits C.H."/>
            <person name="Spencer D.F."/>
            <person name="Suzuki S."/>
            <person name="Worden A.Z."/>
            <person name="Zauner S."/>
            <person name="Barry K."/>
            <person name="Bell C."/>
            <person name="Bharti A.K."/>
            <person name="Crow J.A."/>
            <person name="Grimwood J."/>
            <person name="Kramer R."/>
            <person name="Lindquist E."/>
            <person name="Lucas S."/>
            <person name="Salamov A."/>
            <person name="McFadden G.I."/>
            <person name="Lane C.E."/>
            <person name="Keeling P.J."/>
            <person name="Gray M.W."/>
            <person name="Grigoriev I.V."/>
            <person name="Archibald J.M."/>
        </authorList>
    </citation>
    <scope>NUCLEOTIDE SEQUENCE</scope>
    <source>
        <strain evidence="6">CCMP2712</strain>
    </source>
</reference>
<sequence length="182" mass="20231">MLVAILAIAMWVEGEKGRTMKLRGGLEEETRVEDLDMLTKSRGAVSGEDSTGADREEWGGLPLTEDEEAIRRLCKACSKGHLHDITFLLESAYDPYSMVEHLILNDADIDSQDAHGKTPLHHAAMLGRECSVVKKLLEYGSSYEVVNEDGSDAIKMAKQNNQTELVELLMANAHYTRRAKVQ</sequence>
<dbReference type="PROSITE" id="PS50297">
    <property type="entry name" value="ANK_REP_REGION"/>
    <property type="match status" value="1"/>
</dbReference>
<evidence type="ECO:0000313" key="6">
    <source>
        <dbReference type="Proteomes" id="UP000011087"/>
    </source>
</evidence>
<proteinExistence type="predicted"/>
<dbReference type="Pfam" id="PF12796">
    <property type="entry name" value="Ank_2"/>
    <property type="match status" value="1"/>
</dbReference>
<dbReference type="Proteomes" id="UP000011087">
    <property type="component" value="Unassembled WGS sequence"/>
</dbReference>
<dbReference type="OrthoDB" id="194358at2759"/>
<dbReference type="EnsemblProtists" id="EKX53773">
    <property type="protein sequence ID" value="EKX53773"/>
    <property type="gene ID" value="GUITHDRAFT_100743"/>
</dbReference>
<keyword evidence="6" id="KW-1185">Reference proteome</keyword>
<dbReference type="RefSeq" id="XP_005840753.1">
    <property type="nucleotide sequence ID" value="XM_005840696.1"/>
</dbReference>
<evidence type="ECO:0000313" key="4">
    <source>
        <dbReference type="EMBL" id="EKX53773.1"/>
    </source>
</evidence>
<evidence type="ECO:0000313" key="5">
    <source>
        <dbReference type="EnsemblProtists" id="EKX53773"/>
    </source>
</evidence>
<evidence type="ECO:0000256" key="1">
    <source>
        <dbReference type="ARBA" id="ARBA00022737"/>
    </source>
</evidence>
<dbReference type="EMBL" id="JH992969">
    <property type="protein sequence ID" value="EKX53773.1"/>
    <property type="molecule type" value="Genomic_DNA"/>
</dbReference>